<keyword evidence="3" id="KW-1185">Reference proteome</keyword>
<feature type="transmembrane region" description="Helical" evidence="1">
    <location>
        <begin position="52"/>
        <end position="74"/>
    </location>
</feature>
<organism evidence="2 3">
    <name type="scientific">Marivita lacus</name>
    <dbReference type="NCBI Taxonomy" id="1323742"/>
    <lineage>
        <taxon>Bacteria</taxon>
        <taxon>Pseudomonadati</taxon>
        <taxon>Pseudomonadota</taxon>
        <taxon>Alphaproteobacteria</taxon>
        <taxon>Rhodobacterales</taxon>
        <taxon>Roseobacteraceae</taxon>
        <taxon>Marivita</taxon>
    </lineage>
</organism>
<evidence type="ECO:0000313" key="2">
    <source>
        <dbReference type="EMBL" id="GGC00723.1"/>
    </source>
</evidence>
<dbReference type="RefSeq" id="WP_188481570.1">
    <property type="nucleotide sequence ID" value="NZ_BMFC01000003.1"/>
</dbReference>
<comment type="caution">
    <text evidence="2">The sequence shown here is derived from an EMBL/GenBank/DDBJ whole genome shotgun (WGS) entry which is preliminary data.</text>
</comment>
<evidence type="ECO:0000256" key="1">
    <source>
        <dbReference type="SAM" id="Phobius"/>
    </source>
</evidence>
<gene>
    <name evidence="2" type="ORF">GCM10011363_16670</name>
</gene>
<protein>
    <recommendedName>
        <fullName evidence="4">DUF1772 domain-containing protein</fullName>
    </recommendedName>
</protein>
<keyword evidence="1" id="KW-0472">Membrane</keyword>
<keyword evidence="1" id="KW-0812">Transmembrane</keyword>
<dbReference type="EMBL" id="BMFC01000003">
    <property type="protein sequence ID" value="GGC00723.1"/>
    <property type="molecule type" value="Genomic_DNA"/>
</dbReference>
<feature type="transmembrane region" description="Helical" evidence="1">
    <location>
        <begin position="12"/>
        <end position="32"/>
    </location>
</feature>
<name>A0ABQ1KMD8_9RHOB</name>
<evidence type="ECO:0000313" key="3">
    <source>
        <dbReference type="Proteomes" id="UP000645462"/>
    </source>
</evidence>
<keyword evidence="1" id="KW-1133">Transmembrane helix</keyword>
<evidence type="ECO:0008006" key="4">
    <source>
        <dbReference type="Google" id="ProtNLM"/>
    </source>
</evidence>
<accession>A0ABQ1KMD8</accession>
<feature type="transmembrane region" description="Helical" evidence="1">
    <location>
        <begin position="86"/>
        <end position="107"/>
    </location>
</feature>
<dbReference type="Proteomes" id="UP000645462">
    <property type="component" value="Unassembled WGS sequence"/>
</dbReference>
<feature type="transmembrane region" description="Helical" evidence="1">
    <location>
        <begin position="127"/>
        <end position="152"/>
    </location>
</feature>
<sequence length="160" mass="17975">MTPDTYRKAVNMTAVVASAAFAGGGLLILVSYGIRWLGTDPLVWRTGFWDEFLNFALTIIPLNLITLVGLFFSVRLDWKNLPVRRLWMWAVWLYVANTVFTLGYFIPQNILLIWDSYTAAEASSVRATWLALHVIRVAIALAVPVFALLAVLKHAERHAA</sequence>
<proteinExistence type="predicted"/>
<reference evidence="3" key="1">
    <citation type="journal article" date="2019" name="Int. J. Syst. Evol. Microbiol.">
        <title>The Global Catalogue of Microorganisms (GCM) 10K type strain sequencing project: providing services to taxonomists for standard genome sequencing and annotation.</title>
        <authorList>
            <consortium name="The Broad Institute Genomics Platform"/>
            <consortium name="The Broad Institute Genome Sequencing Center for Infectious Disease"/>
            <person name="Wu L."/>
            <person name="Ma J."/>
        </authorList>
    </citation>
    <scope>NUCLEOTIDE SEQUENCE [LARGE SCALE GENOMIC DNA]</scope>
    <source>
        <strain evidence="3">CGMCC 1.12478</strain>
    </source>
</reference>